<protein>
    <submittedName>
        <fullName evidence="2">Aurachin B dehydrogenase</fullName>
        <ecNumber evidence="2">1.1.1.394</ecNumber>
    </submittedName>
</protein>
<evidence type="ECO:0000313" key="2">
    <source>
        <dbReference type="EMBL" id="VVP77613.1"/>
    </source>
</evidence>
<accession>A0A5E7S3N5</accession>
<evidence type="ECO:0000259" key="1">
    <source>
        <dbReference type="Pfam" id="PF01370"/>
    </source>
</evidence>
<sequence length="320" mass="34812">MRVLLTGAKGFIGSKLLLCLCAAGHEVRVVTRSSFEHDSSGVEVVHADLTSAETDFDSLVSGCHVIFNCAGEIRNETAMHDLHVQATERLVEAANRAASKDIPIHFVQLSSVGAYGPARGIVRVVNEATVENPQGTYEETKTLGDSLVMKNRSNLFYSYSVLRPSNVFGQSMTNNSLRQLGRIVNKGLFFYIGSAKKDAIATYIHVDDVVSALMLCGFDQRAKGGIFNLSNDCALADLIDGIADALSVRRPRSSVPEAPMRALVSIANRFLRLPVTQARIDALVSRTSYPSAKMQETFGFVPEKDVPGTIAELFVDKRMP</sequence>
<dbReference type="Pfam" id="PF01370">
    <property type="entry name" value="Epimerase"/>
    <property type="match status" value="1"/>
</dbReference>
<dbReference type="AlphaFoldDB" id="A0A5E7S3N5"/>
<name>A0A5E7S3N5_PSEFL</name>
<dbReference type="GO" id="GO:0004029">
    <property type="term" value="F:aldehyde dehydrogenase (NAD+) activity"/>
    <property type="evidence" value="ECO:0007669"/>
    <property type="project" value="TreeGrafter"/>
</dbReference>
<gene>
    <name evidence="2" type="primary">auaH</name>
    <name evidence="2" type="ORF">PS918_02008</name>
</gene>
<evidence type="ECO:0000313" key="3">
    <source>
        <dbReference type="Proteomes" id="UP000326611"/>
    </source>
</evidence>
<keyword evidence="2" id="KW-0560">Oxidoreductase</keyword>
<dbReference type="EC" id="1.1.1.394" evidence="2"/>
<feature type="domain" description="NAD-dependent epimerase/dehydratase" evidence="1">
    <location>
        <begin position="3"/>
        <end position="228"/>
    </location>
</feature>
<dbReference type="OrthoDB" id="9801056at2"/>
<dbReference type="PANTHER" id="PTHR48079:SF6">
    <property type="entry name" value="NAD(P)-BINDING DOMAIN-CONTAINING PROTEIN-RELATED"/>
    <property type="match status" value="1"/>
</dbReference>
<dbReference type="GO" id="GO:0005737">
    <property type="term" value="C:cytoplasm"/>
    <property type="evidence" value="ECO:0007669"/>
    <property type="project" value="TreeGrafter"/>
</dbReference>
<dbReference type="EMBL" id="CABVIY010000002">
    <property type="protein sequence ID" value="VVP77613.1"/>
    <property type="molecule type" value="Genomic_DNA"/>
</dbReference>
<dbReference type="SUPFAM" id="SSF51735">
    <property type="entry name" value="NAD(P)-binding Rossmann-fold domains"/>
    <property type="match status" value="1"/>
</dbReference>
<dbReference type="InterPro" id="IPR036291">
    <property type="entry name" value="NAD(P)-bd_dom_sf"/>
</dbReference>
<reference evidence="2 3" key="1">
    <citation type="submission" date="2019-09" db="EMBL/GenBank/DDBJ databases">
        <authorList>
            <person name="Chandra G."/>
            <person name="Truman W A."/>
        </authorList>
    </citation>
    <scope>NUCLEOTIDE SEQUENCE [LARGE SCALE GENOMIC DNA]</scope>
    <source>
        <strain evidence="2">PS918</strain>
    </source>
</reference>
<proteinExistence type="predicted"/>
<dbReference type="Proteomes" id="UP000326611">
    <property type="component" value="Unassembled WGS sequence"/>
</dbReference>
<dbReference type="Gene3D" id="3.40.50.720">
    <property type="entry name" value="NAD(P)-binding Rossmann-like Domain"/>
    <property type="match status" value="1"/>
</dbReference>
<dbReference type="RefSeq" id="WP_150770082.1">
    <property type="nucleotide sequence ID" value="NZ_CABVIY010000002.1"/>
</dbReference>
<dbReference type="InterPro" id="IPR051783">
    <property type="entry name" value="NAD(P)-dependent_oxidoreduct"/>
</dbReference>
<dbReference type="PANTHER" id="PTHR48079">
    <property type="entry name" value="PROTEIN YEEZ"/>
    <property type="match status" value="1"/>
</dbReference>
<organism evidence="2 3">
    <name type="scientific">Pseudomonas fluorescens</name>
    <dbReference type="NCBI Taxonomy" id="294"/>
    <lineage>
        <taxon>Bacteria</taxon>
        <taxon>Pseudomonadati</taxon>
        <taxon>Pseudomonadota</taxon>
        <taxon>Gammaproteobacteria</taxon>
        <taxon>Pseudomonadales</taxon>
        <taxon>Pseudomonadaceae</taxon>
        <taxon>Pseudomonas</taxon>
    </lineage>
</organism>
<dbReference type="InterPro" id="IPR001509">
    <property type="entry name" value="Epimerase_deHydtase"/>
</dbReference>